<proteinExistence type="predicted"/>
<feature type="compositionally biased region" description="Basic and acidic residues" evidence="1">
    <location>
        <begin position="98"/>
        <end position="109"/>
    </location>
</feature>
<sequence length="252" mass="27051">MEAAQFWATSPLNGAPTRGLTAIWPLALAIKRPPEGRLTWEALPPSGGRHGNGQSGGHLPHATKMMPRSSGTSIDLRIFDQIESIVPAETSQSPGVWEKQRSPFHDGRQGRARAAPFGKNGEDPFTKADGAEPAAQRLVNQLASLLRRSVGTGANRPFSRWSCEYQPPLRPAVWDTCCAHFSLVTRVPPGRFSAGGPASTGGGMYARIPNPSKIASLDLHLMSPYATPMAYSPMYAPDAVYAHPSMTQVAVN</sequence>
<evidence type="ECO:0000313" key="3">
    <source>
        <dbReference type="Proteomes" id="UP001412067"/>
    </source>
</evidence>
<gene>
    <name evidence="2" type="ORF">KSP40_PGU005345</name>
</gene>
<accession>A0ABR2M9D4</accession>
<feature type="region of interest" description="Disordered" evidence="1">
    <location>
        <begin position="44"/>
        <end position="69"/>
    </location>
</feature>
<organism evidence="2 3">
    <name type="scientific">Platanthera guangdongensis</name>
    <dbReference type="NCBI Taxonomy" id="2320717"/>
    <lineage>
        <taxon>Eukaryota</taxon>
        <taxon>Viridiplantae</taxon>
        <taxon>Streptophyta</taxon>
        <taxon>Embryophyta</taxon>
        <taxon>Tracheophyta</taxon>
        <taxon>Spermatophyta</taxon>
        <taxon>Magnoliopsida</taxon>
        <taxon>Liliopsida</taxon>
        <taxon>Asparagales</taxon>
        <taxon>Orchidaceae</taxon>
        <taxon>Orchidoideae</taxon>
        <taxon>Orchideae</taxon>
        <taxon>Orchidinae</taxon>
        <taxon>Platanthera</taxon>
    </lineage>
</organism>
<evidence type="ECO:0000256" key="1">
    <source>
        <dbReference type="SAM" id="MobiDB-lite"/>
    </source>
</evidence>
<name>A0ABR2M9D4_9ASPA</name>
<reference evidence="2 3" key="1">
    <citation type="journal article" date="2022" name="Nat. Plants">
        <title>Genomes of leafy and leafless Platanthera orchids illuminate the evolution of mycoheterotrophy.</title>
        <authorList>
            <person name="Li M.H."/>
            <person name="Liu K.W."/>
            <person name="Li Z."/>
            <person name="Lu H.C."/>
            <person name="Ye Q.L."/>
            <person name="Zhang D."/>
            <person name="Wang J.Y."/>
            <person name="Li Y.F."/>
            <person name="Zhong Z.M."/>
            <person name="Liu X."/>
            <person name="Yu X."/>
            <person name="Liu D.K."/>
            <person name="Tu X.D."/>
            <person name="Liu B."/>
            <person name="Hao Y."/>
            <person name="Liao X.Y."/>
            <person name="Jiang Y.T."/>
            <person name="Sun W.H."/>
            <person name="Chen J."/>
            <person name="Chen Y.Q."/>
            <person name="Ai Y."/>
            <person name="Zhai J.W."/>
            <person name="Wu S.S."/>
            <person name="Zhou Z."/>
            <person name="Hsiao Y.Y."/>
            <person name="Wu W.L."/>
            <person name="Chen Y.Y."/>
            <person name="Lin Y.F."/>
            <person name="Hsu J.L."/>
            <person name="Li C.Y."/>
            <person name="Wang Z.W."/>
            <person name="Zhao X."/>
            <person name="Zhong W.Y."/>
            <person name="Ma X.K."/>
            <person name="Ma L."/>
            <person name="Huang J."/>
            <person name="Chen G.Z."/>
            <person name="Huang M.Z."/>
            <person name="Huang L."/>
            <person name="Peng D.H."/>
            <person name="Luo Y.B."/>
            <person name="Zou S.Q."/>
            <person name="Chen S.P."/>
            <person name="Lan S."/>
            <person name="Tsai W.C."/>
            <person name="Van de Peer Y."/>
            <person name="Liu Z.J."/>
        </authorList>
    </citation>
    <scope>NUCLEOTIDE SEQUENCE [LARGE SCALE GENOMIC DNA]</scope>
    <source>
        <strain evidence="2">Lor288</strain>
    </source>
</reference>
<feature type="region of interest" description="Disordered" evidence="1">
    <location>
        <begin position="89"/>
        <end position="122"/>
    </location>
</feature>
<dbReference type="EMBL" id="JBBWWR010000010">
    <property type="protein sequence ID" value="KAK8960491.1"/>
    <property type="molecule type" value="Genomic_DNA"/>
</dbReference>
<evidence type="ECO:0000313" key="2">
    <source>
        <dbReference type="EMBL" id="KAK8960491.1"/>
    </source>
</evidence>
<protein>
    <submittedName>
        <fullName evidence="2">Uncharacterized protein</fullName>
    </submittedName>
</protein>
<comment type="caution">
    <text evidence="2">The sequence shown here is derived from an EMBL/GenBank/DDBJ whole genome shotgun (WGS) entry which is preliminary data.</text>
</comment>
<dbReference type="Proteomes" id="UP001412067">
    <property type="component" value="Unassembled WGS sequence"/>
</dbReference>
<keyword evidence="3" id="KW-1185">Reference proteome</keyword>